<dbReference type="Gene3D" id="3.40.50.1240">
    <property type="entry name" value="Phosphoglycerate mutase-like"/>
    <property type="match status" value="1"/>
</dbReference>
<sequence>MRHIYLVTHPEAQHHVDGIVGGWHDSELTPRGRLQAECIAEVLASRIGQQPVEVYSSDLSRASQTAERIAQSLAVEVQTDPRLRERSNGEADGRPQAWLAERRIPLPEYGDRLGHHDGPAGAETRLQLVERLYPALADILRQPVAHQIVVSHASASSYLIAAWIGMPKTSTDRVFFPLTAGSITTLRRNDTHHSHQVVTLNETAHLRAVEDPPPAGS</sequence>
<dbReference type="Pfam" id="PF00300">
    <property type="entry name" value="His_Phos_1"/>
    <property type="match status" value="1"/>
</dbReference>
<dbReference type="AlphaFoldDB" id="D2PXC0"/>
<evidence type="ECO:0000313" key="3">
    <source>
        <dbReference type="EMBL" id="ADB29768.1"/>
    </source>
</evidence>
<dbReference type="STRING" id="479435.Kfla_0647"/>
<proteinExistence type="predicted"/>
<protein>
    <submittedName>
        <fullName evidence="3">Phosphoglycerate mutase</fullName>
    </submittedName>
</protein>
<dbReference type="SUPFAM" id="SSF53254">
    <property type="entry name" value="Phosphoglycerate mutase-like"/>
    <property type="match status" value="1"/>
</dbReference>
<keyword evidence="4" id="KW-1185">Reference proteome</keyword>
<evidence type="ECO:0000256" key="2">
    <source>
        <dbReference type="PIRSR" id="PIRSR613078-2"/>
    </source>
</evidence>
<feature type="binding site" evidence="2">
    <location>
        <position position="61"/>
    </location>
    <ligand>
        <name>substrate</name>
    </ligand>
</feature>
<reference evidence="4" key="1">
    <citation type="submission" date="2009-09" db="EMBL/GenBank/DDBJ databases">
        <title>The complete genome of Kribbella flavida DSM 17836.</title>
        <authorList>
            <consortium name="US DOE Joint Genome Institute (JGI-PGF)"/>
            <person name="Lucas S."/>
            <person name="Copeland A."/>
            <person name="Lapidus A."/>
            <person name="Glavina del Rio T."/>
            <person name="Dalin E."/>
            <person name="Tice H."/>
            <person name="Bruce D."/>
            <person name="Goodwin L."/>
            <person name="Pitluck S."/>
            <person name="Kyrpides N."/>
            <person name="Mavromatis K."/>
            <person name="Ivanova N."/>
            <person name="Saunders E."/>
            <person name="Brettin T."/>
            <person name="Detter J.C."/>
            <person name="Han C."/>
            <person name="Larimer F."/>
            <person name="Land M."/>
            <person name="Hauser L."/>
            <person name="Markowitz V."/>
            <person name="Cheng J.-F."/>
            <person name="Hugenholtz P."/>
            <person name="Woyke T."/>
            <person name="Wu D."/>
            <person name="Pukall R."/>
            <person name="Klenk H.-P."/>
            <person name="Eisen J.A."/>
        </authorList>
    </citation>
    <scope>NUCLEOTIDE SEQUENCE [LARGE SCALE GENOMIC DNA]</scope>
    <source>
        <strain evidence="4">DSM 17836 / JCM 10339 / NBRC 14399</strain>
    </source>
</reference>
<dbReference type="RefSeq" id="WP_012918324.1">
    <property type="nucleotide sequence ID" value="NC_013729.1"/>
</dbReference>
<feature type="active site" description="Proton donor/acceptor" evidence="1">
    <location>
        <position position="85"/>
    </location>
</feature>
<dbReference type="PANTHER" id="PTHR48100">
    <property type="entry name" value="BROAD-SPECIFICITY PHOSPHATASE YOR283W-RELATED"/>
    <property type="match status" value="1"/>
</dbReference>
<evidence type="ECO:0000256" key="1">
    <source>
        <dbReference type="PIRSR" id="PIRSR613078-1"/>
    </source>
</evidence>
<dbReference type="SMART" id="SM00855">
    <property type="entry name" value="PGAM"/>
    <property type="match status" value="1"/>
</dbReference>
<organism evidence="3 4">
    <name type="scientific">Kribbella flavida (strain DSM 17836 / JCM 10339 / NBRC 14399)</name>
    <dbReference type="NCBI Taxonomy" id="479435"/>
    <lineage>
        <taxon>Bacteria</taxon>
        <taxon>Bacillati</taxon>
        <taxon>Actinomycetota</taxon>
        <taxon>Actinomycetes</taxon>
        <taxon>Propionibacteriales</taxon>
        <taxon>Kribbellaceae</taxon>
        <taxon>Kribbella</taxon>
    </lineage>
</organism>
<dbReference type="GO" id="GO:0005737">
    <property type="term" value="C:cytoplasm"/>
    <property type="evidence" value="ECO:0007669"/>
    <property type="project" value="TreeGrafter"/>
</dbReference>
<dbReference type="HOGENOM" id="CLU_033323_9_5_11"/>
<dbReference type="CDD" id="cd07067">
    <property type="entry name" value="HP_PGM_like"/>
    <property type="match status" value="1"/>
</dbReference>
<dbReference type="EMBL" id="CP001736">
    <property type="protein sequence ID" value="ADB29768.1"/>
    <property type="molecule type" value="Genomic_DNA"/>
</dbReference>
<dbReference type="InterPro" id="IPR050275">
    <property type="entry name" value="PGM_Phosphatase"/>
</dbReference>
<dbReference type="PANTHER" id="PTHR48100:SF1">
    <property type="entry name" value="HISTIDINE PHOSPHATASE FAMILY PROTEIN-RELATED"/>
    <property type="match status" value="1"/>
</dbReference>
<gene>
    <name evidence="3" type="ordered locus">Kfla_0647</name>
</gene>
<dbReference type="InterPro" id="IPR029033">
    <property type="entry name" value="His_PPase_superfam"/>
</dbReference>
<accession>D2PXC0</accession>
<reference evidence="3 4" key="2">
    <citation type="journal article" date="2010" name="Stand. Genomic Sci.">
        <title>Complete genome sequence of Kribbella flavida type strain (IFO 14399).</title>
        <authorList>
            <person name="Pukall R."/>
            <person name="Lapidus A."/>
            <person name="Glavina Del Rio T."/>
            <person name="Copeland A."/>
            <person name="Tice H."/>
            <person name="Cheng J.-F."/>
            <person name="Lucas S."/>
            <person name="Chen F."/>
            <person name="Nolan M."/>
            <person name="LaButti K."/>
            <person name="Pati A."/>
            <person name="Ivanova N."/>
            <person name="Mavrommatis K."/>
            <person name="Mikhailova N."/>
            <person name="Pitluck S."/>
            <person name="Bruce D."/>
            <person name="Goodwin L."/>
            <person name="Land M."/>
            <person name="Hauser L."/>
            <person name="Chang Y.-J."/>
            <person name="Jeffries C.D."/>
            <person name="Chen A."/>
            <person name="Palaniappan K."/>
            <person name="Chain P."/>
            <person name="Rohde M."/>
            <person name="Goeker M."/>
            <person name="Bristow J."/>
            <person name="Eisen J.A."/>
            <person name="Markowitz V."/>
            <person name="Hugenholtz P."/>
            <person name="Kyrpides N.C."/>
            <person name="Klenk H.-P."/>
            <person name="Brettin T."/>
        </authorList>
    </citation>
    <scope>NUCLEOTIDE SEQUENCE [LARGE SCALE GENOMIC DNA]</scope>
    <source>
        <strain evidence="4">DSM 17836 / JCM 10339 / NBRC 14399</strain>
    </source>
</reference>
<dbReference type="eggNOG" id="COG0406">
    <property type="taxonomic scope" value="Bacteria"/>
</dbReference>
<dbReference type="OrthoDB" id="9781415at2"/>
<evidence type="ECO:0000313" key="4">
    <source>
        <dbReference type="Proteomes" id="UP000007967"/>
    </source>
</evidence>
<dbReference type="PIRSF" id="PIRSF000709">
    <property type="entry name" value="6PFK_2-Ptase"/>
    <property type="match status" value="1"/>
</dbReference>
<dbReference type="GO" id="GO:0016791">
    <property type="term" value="F:phosphatase activity"/>
    <property type="evidence" value="ECO:0007669"/>
    <property type="project" value="TreeGrafter"/>
</dbReference>
<dbReference type="Proteomes" id="UP000007967">
    <property type="component" value="Chromosome"/>
</dbReference>
<feature type="active site" description="Tele-phosphohistidine intermediate" evidence="1">
    <location>
        <position position="9"/>
    </location>
</feature>
<name>D2PXC0_KRIFD</name>
<dbReference type="KEGG" id="kfl:Kfla_0647"/>
<dbReference type="InterPro" id="IPR013078">
    <property type="entry name" value="His_Pase_superF_clade-1"/>
</dbReference>